<sequence length="539" mass="60046">MTKKRQLTVLALVSLNLSFASIAANVPVGTQLAIEQHLVRGNGAEPSSLDPSFVNSGMPDDIIANDMFEGLLIENGQGQLTPGQAIDWVVSADGKQFTFTLRDGLVWSNGSPVLASDFVFAWQRAVNPDTGNNTGHYFVTANLVNATEIQNNKAAATDLGVKALDAKTLQVTLTKPTPYFLNMMTIKTFSPLPTAVVEQHGKTWSRAETIVTNGPYKLVKWLPNEYVEVQRNPQYWDNTNTVINKVTYLGLESQIAEWNRYQAGEIDMTNRVQLEYYQSMMTEHPEQIKSQALLGTYLYSFNTRKAPFDNKLVRQALSMAVDRDILVNKITAQGEPAAYSIVPSTIANYATSKPDFAVQTQQQRVKKAKQLLAAAGYNKQNPLTFTLTYNTSENHKKIALVIASMWKPLGVNVILENMEWKSYVAAKNMGDFQLARSWAFGDYAEPSALLEAFTCDNPVNESGFCSPEFDSLLATASNTADENQRYGLYQQAEAILSQTAPMMPLYNYTQTRMVRDTLKGFPENNPRGNIYAKDMYFVK</sequence>
<proteinExistence type="inferred from homology"/>
<keyword evidence="8" id="KW-1185">Reference proteome</keyword>
<comment type="subcellular location">
    <subcellularLocation>
        <location evidence="1">Cell envelope</location>
    </subcellularLocation>
</comment>
<name>A0A5J6WJI7_MORMI</name>
<dbReference type="PIRSF" id="PIRSF002741">
    <property type="entry name" value="MppA"/>
    <property type="match status" value="1"/>
</dbReference>
<accession>A0A5J6WJI7</accession>
<organism evidence="7 8">
    <name type="scientific">Moritella marina ATCC 15381</name>
    <dbReference type="NCBI Taxonomy" id="1202962"/>
    <lineage>
        <taxon>Bacteria</taxon>
        <taxon>Pseudomonadati</taxon>
        <taxon>Pseudomonadota</taxon>
        <taxon>Gammaproteobacteria</taxon>
        <taxon>Alteromonadales</taxon>
        <taxon>Moritellaceae</taxon>
        <taxon>Moritella</taxon>
    </lineage>
</organism>
<dbReference type="CDD" id="cd08504">
    <property type="entry name" value="PBP2_OppA"/>
    <property type="match status" value="1"/>
</dbReference>
<evidence type="ECO:0000313" key="8">
    <source>
        <dbReference type="Proteomes" id="UP000327424"/>
    </source>
</evidence>
<dbReference type="SUPFAM" id="SSF53850">
    <property type="entry name" value="Periplasmic binding protein-like II"/>
    <property type="match status" value="1"/>
</dbReference>
<evidence type="ECO:0000256" key="1">
    <source>
        <dbReference type="ARBA" id="ARBA00004196"/>
    </source>
</evidence>
<dbReference type="GO" id="GO:1904680">
    <property type="term" value="F:peptide transmembrane transporter activity"/>
    <property type="evidence" value="ECO:0007669"/>
    <property type="project" value="TreeGrafter"/>
</dbReference>
<dbReference type="FunFam" id="3.10.105.10:FF:000001">
    <property type="entry name" value="Oligopeptide ABC transporter, oligopeptide-binding protein"/>
    <property type="match status" value="1"/>
</dbReference>
<dbReference type="PANTHER" id="PTHR30290">
    <property type="entry name" value="PERIPLASMIC BINDING COMPONENT OF ABC TRANSPORTER"/>
    <property type="match status" value="1"/>
</dbReference>
<keyword evidence="4 5" id="KW-0732">Signal</keyword>
<dbReference type="InterPro" id="IPR030678">
    <property type="entry name" value="Peptide/Ni-bd"/>
</dbReference>
<dbReference type="EMBL" id="CP044399">
    <property type="protein sequence ID" value="QFI38177.1"/>
    <property type="molecule type" value="Genomic_DNA"/>
</dbReference>
<protein>
    <submittedName>
        <fullName evidence="7">Peptide ABC transporter substrate-binding protein</fullName>
    </submittedName>
</protein>
<dbReference type="FunFam" id="3.90.76.10:FF:000001">
    <property type="entry name" value="Oligopeptide ABC transporter substrate-binding protein"/>
    <property type="match status" value="1"/>
</dbReference>
<dbReference type="Gene3D" id="3.40.190.10">
    <property type="entry name" value="Periplasmic binding protein-like II"/>
    <property type="match status" value="1"/>
</dbReference>
<evidence type="ECO:0000256" key="3">
    <source>
        <dbReference type="ARBA" id="ARBA00022448"/>
    </source>
</evidence>
<reference evidence="7 8" key="1">
    <citation type="submission" date="2019-09" db="EMBL/GenBank/DDBJ databases">
        <title>Hybrid Assembly of the complete Genome of the Deep-Sea Bacterium Moritella marina from long Nanopore and Illumina reads.</title>
        <authorList>
            <person name="Magin S."/>
            <person name="Georgoulis A."/>
            <person name="Papadimitriou K."/>
            <person name="Iliakis G."/>
            <person name="Vorgias C.E."/>
        </authorList>
    </citation>
    <scope>NUCLEOTIDE SEQUENCE [LARGE SCALE GENOMIC DNA]</scope>
    <source>
        <strain evidence="7 8">MP-1</strain>
    </source>
</reference>
<dbReference type="AlphaFoldDB" id="A0A5J6WJI7"/>
<feature type="signal peptide" evidence="5">
    <location>
        <begin position="1"/>
        <end position="23"/>
    </location>
</feature>
<feature type="domain" description="Solute-binding protein family 5" evidence="6">
    <location>
        <begin position="80"/>
        <end position="457"/>
    </location>
</feature>
<dbReference type="Pfam" id="PF00496">
    <property type="entry name" value="SBP_bac_5"/>
    <property type="match status" value="1"/>
</dbReference>
<dbReference type="KEGG" id="mmaa:FR932_10130"/>
<evidence type="ECO:0000256" key="2">
    <source>
        <dbReference type="ARBA" id="ARBA00005695"/>
    </source>
</evidence>
<feature type="chain" id="PRO_5023836858" evidence="5">
    <location>
        <begin position="24"/>
        <end position="539"/>
    </location>
</feature>
<dbReference type="Gene3D" id="3.10.105.10">
    <property type="entry name" value="Dipeptide-binding Protein, Domain 3"/>
    <property type="match status" value="1"/>
</dbReference>
<dbReference type="Gene3D" id="3.90.76.10">
    <property type="entry name" value="Dipeptide-binding Protein, Domain 1"/>
    <property type="match status" value="1"/>
</dbReference>
<evidence type="ECO:0000259" key="6">
    <source>
        <dbReference type="Pfam" id="PF00496"/>
    </source>
</evidence>
<dbReference type="OrthoDB" id="9801912at2"/>
<evidence type="ECO:0000313" key="7">
    <source>
        <dbReference type="EMBL" id="QFI38177.1"/>
    </source>
</evidence>
<keyword evidence="3" id="KW-0813">Transport</keyword>
<comment type="similarity">
    <text evidence="2">Belongs to the bacterial solute-binding protein 5 family.</text>
</comment>
<evidence type="ECO:0000256" key="4">
    <source>
        <dbReference type="ARBA" id="ARBA00022729"/>
    </source>
</evidence>
<dbReference type="GO" id="GO:0043190">
    <property type="term" value="C:ATP-binding cassette (ABC) transporter complex"/>
    <property type="evidence" value="ECO:0007669"/>
    <property type="project" value="InterPro"/>
</dbReference>
<dbReference type="Proteomes" id="UP000327424">
    <property type="component" value="Chromosome"/>
</dbReference>
<dbReference type="PANTHER" id="PTHR30290:SF10">
    <property type="entry name" value="PERIPLASMIC OLIGOPEPTIDE-BINDING PROTEIN-RELATED"/>
    <property type="match status" value="1"/>
</dbReference>
<dbReference type="GO" id="GO:0015833">
    <property type="term" value="P:peptide transport"/>
    <property type="evidence" value="ECO:0007669"/>
    <property type="project" value="TreeGrafter"/>
</dbReference>
<evidence type="ECO:0000256" key="5">
    <source>
        <dbReference type="SAM" id="SignalP"/>
    </source>
</evidence>
<dbReference type="InterPro" id="IPR039424">
    <property type="entry name" value="SBP_5"/>
</dbReference>
<dbReference type="GO" id="GO:0030288">
    <property type="term" value="C:outer membrane-bounded periplasmic space"/>
    <property type="evidence" value="ECO:0007669"/>
    <property type="project" value="TreeGrafter"/>
</dbReference>
<dbReference type="InterPro" id="IPR000914">
    <property type="entry name" value="SBP_5_dom"/>
</dbReference>
<gene>
    <name evidence="7" type="ORF">FR932_10130</name>
</gene>
<dbReference type="RefSeq" id="WP_019440499.1">
    <property type="nucleotide sequence ID" value="NZ_ALOE01000009.1"/>
</dbReference>